<keyword evidence="1" id="KW-1133">Transmembrane helix</keyword>
<sequence>MKKDTIYTFLIILIIGMFSTNFIFFQMNNKTLFGGTTISIITGSILLIKDRVEKRQNKK</sequence>
<keyword evidence="1" id="KW-0812">Transmembrane</keyword>
<reference evidence="2" key="1">
    <citation type="submission" date="2020-05" db="EMBL/GenBank/DDBJ databases">
        <authorList>
            <person name="Chiriac C."/>
            <person name="Salcher M."/>
            <person name="Ghai R."/>
            <person name="Kavagutti S V."/>
        </authorList>
    </citation>
    <scope>NUCLEOTIDE SEQUENCE</scope>
</reference>
<proteinExistence type="predicted"/>
<keyword evidence="1" id="KW-0472">Membrane</keyword>
<feature type="transmembrane region" description="Helical" evidence="1">
    <location>
        <begin position="7"/>
        <end position="25"/>
    </location>
</feature>
<dbReference type="AlphaFoldDB" id="A0A6J7G718"/>
<evidence type="ECO:0000256" key="1">
    <source>
        <dbReference type="SAM" id="Phobius"/>
    </source>
</evidence>
<evidence type="ECO:0000313" key="2">
    <source>
        <dbReference type="EMBL" id="CAB4902554.1"/>
    </source>
</evidence>
<organism evidence="2">
    <name type="scientific">freshwater metagenome</name>
    <dbReference type="NCBI Taxonomy" id="449393"/>
    <lineage>
        <taxon>unclassified sequences</taxon>
        <taxon>metagenomes</taxon>
        <taxon>ecological metagenomes</taxon>
    </lineage>
</organism>
<feature type="transmembrane region" description="Helical" evidence="1">
    <location>
        <begin position="31"/>
        <end position="48"/>
    </location>
</feature>
<name>A0A6J7G718_9ZZZZ</name>
<protein>
    <submittedName>
        <fullName evidence="2">Unannotated protein</fullName>
    </submittedName>
</protein>
<gene>
    <name evidence="2" type="ORF">UFOPK3592_00532</name>
</gene>
<accession>A0A6J7G718</accession>
<dbReference type="EMBL" id="CAFBML010000050">
    <property type="protein sequence ID" value="CAB4902554.1"/>
    <property type="molecule type" value="Genomic_DNA"/>
</dbReference>